<dbReference type="Proteomes" id="UP000241484">
    <property type="component" value="Segment"/>
</dbReference>
<name>A0A1E1EVH6_9VIRU</name>
<feature type="transmembrane region" description="Helical" evidence="1">
    <location>
        <begin position="12"/>
        <end position="31"/>
    </location>
</feature>
<organism evidence="3 4">
    <name type="scientific">Acanthamoeba castellanii mimivirus</name>
    <dbReference type="NCBI Taxonomy" id="1899318"/>
    <lineage>
        <taxon>Viruses</taxon>
        <taxon>Varidnaviria</taxon>
        <taxon>Bamfordvirae</taxon>
        <taxon>Nucleocytoviricota</taxon>
        <taxon>Megaviricetes</taxon>
        <taxon>Imitervirales</taxon>
        <taxon>Mimiviridae</taxon>
        <taxon>Megamimivirinae</taxon>
        <taxon>Mimivirus</taxon>
    </lineage>
</organism>
<evidence type="ECO:0000313" key="4">
    <source>
        <dbReference type="Proteomes" id="UP000240366"/>
    </source>
</evidence>
<sequence length="78" mass="8819">MNSTTDCDNLSYLVVTLIVCAVAIVFFILGVKMERVYRKSVKTEIICCENDKCITDLNHNKYGAENVCDKIKIITLNN</sequence>
<evidence type="ECO:0000313" key="3">
    <source>
        <dbReference type="EMBL" id="BAV62269.1"/>
    </source>
</evidence>
<dbReference type="EMBL" id="AP017644">
    <property type="protein sequence ID" value="BAV61281.1"/>
    <property type="molecule type" value="Genomic_DNA"/>
</dbReference>
<protein>
    <submittedName>
        <fullName evidence="3">Uncharacterized protein</fullName>
    </submittedName>
</protein>
<dbReference type="EMBL" id="AP017645">
    <property type="protein sequence ID" value="BAV62269.1"/>
    <property type="molecule type" value="Genomic_DNA"/>
</dbReference>
<dbReference type="Proteomes" id="UP000240366">
    <property type="component" value="Segment"/>
</dbReference>
<keyword evidence="1" id="KW-1133">Transmembrane helix</keyword>
<evidence type="ECO:0000313" key="2">
    <source>
        <dbReference type="EMBL" id="BAV61281.1"/>
    </source>
</evidence>
<keyword evidence="1" id="KW-0812">Transmembrane</keyword>
<accession>A0A1E1EVH6</accession>
<evidence type="ECO:0000256" key="1">
    <source>
        <dbReference type="SAM" id="Phobius"/>
    </source>
</evidence>
<keyword evidence="1" id="KW-0472">Membrane</keyword>
<evidence type="ECO:0000313" key="5">
    <source>
        <dbReference type="Proteomes" id="UP000241484"/>
    </source>
</evidence>
<reference evidence="4 5" key="1">
    <citation type="submission" date="2016-09" db="EMBL/GenBank/DDBJ databases">
        <title>Nearly complete genome sequences of 2 Mimiviridae isolates, Mimivirus shirakomae and Mimivirus kasaii from Japanese pond and river mouth.</title>
        <authorList>
            <person name="Takemura M."/>
            <person name="Mikami T."/>
            <person name="Murono S."/>
        </authorList>
    </citation>
    <scope>NUCLEOTIDE SEQUENCE [LARGE SCALE GENOMIC DNA]</scope>
    <source>
        <strain evidence="2 5">Mimivirus kasaii</strain>
        <strain evidence="3 4">Mimivirus shirakomae</strain>
    </source>
</reference>
<proteinExistence type="predicted"/>